<sequence>MKTNTFLLEIEPEQSWSSELRDLASQSWVIDAEGSFDELGAVFTAC</sequence>
<dbReference type="AlphaFoldDB" id="B0C7E5"/>
<gene>
    <name evidence="1" type="ordered locus">AM1_6299</name>
</gene>
<organism evidence="1 2">
    <name type="scientific">Acaryochloris marina (strain MBIC 11017)</name>
    <dbReference type="NCBI Taxonomy" id="329726"/>
    <lineage>
        <taxon>Bacteria</taxon>
        <taxon>Bacillati</taxon>
        <taxon>Cyanobacteriota</taxon>
        <taxon>Cyanophyceae</taxon>
        <taxon>Acaryochloridales</taxon>
        <taxon>Acaryochloridaceae</taxon>
        <taxon>Acaryochloris</taxon>
    </lineage>
</organism>
<evidence type="ECO:0000313" key="1">
    <source>
        <dbReference type="EMBL" id="ABW31229.1"/>
    </source>
</evidence>
<evidence type="ECO:0000313" key="2">
    <source>
        <dbReference type="Proteomes" id="UP000000268"/>
    </source>
</evidence>
<name>B0C7E5_ACAM1</name>
<dbReference type="Proteomes" id="UP000000268">
    <property type="component" value="Chromosome"/>
</dbReference>
<dbReference type="KEGG" id="amr:AM1_6299"/>
<dbReference type="RefSeq" id="WP_012166408.1">
    <property type="nucleotide sequence ID" value="NC_009925.1"/>
</dbReference>
<accession>B0C7E5</accession>
<reference evidence="1 2" key="1">
    <citation type="journal article" date="2008" name="Proc. Natl. Acad. Sci. U.S.A.">
        <title>Niche adaptation and genome expansion in the chlorophyll d-producing cyanobacterium Acaryochloris marina.</title>
        <authorList>
            <person name="Swingley W.D."/>
            <person name="Chen M."/>
            <person name="Cheung P.C."/>
            <person name="Conrad A.L."/>
            <person name="Dejesa L.C."/>
            <person name="Hao J."/>
            <person name="Honchak B.M."/>
            <person name="Karbach L.E."/>
            <person name="Kurdoglu A."/>
            <person name="Lahiri S."/>
            <person name="Mastrian S.D."/>
            <person name="Miyashita H."/>
            <person name="Page L."/>
            <person name="Ramakrishna P."/>
            <person name="Satoh S."/>
            <person name="Sattley W.M."/>
            <person name="Shimada Y."/>
            <person name="Taylor H.L."/>
            <person name="Tomo T."/>
            <person name="Tsuchiya T."/>
            <person name="Wang Z.T."/>
            <person name="Raymond J."/>
            <person name="Mimuro M."/>
            <person name="Blankenship R.E."/>
            <person name="Touchman J.W."/>
        </authorList>
    </citation>
    <scope>NUCLEOTIDE SEQUENCE [LARGE SCALE GENOMIC DNA]</scope>
    <source>
        <strain evidence="2">MBIC 11017</strain>
    </source>
</reference>
<dbReference type="HOGENOM" id="CLU_3178836_0_0_3"/>
<dbReference type="EMBL" id="CP000828">
    <property type="protein sequence ID" value="ABW31229.1"/>
    <property type="molecule type" value="Genomic_DNA"/>
</dbReference>
<dbReference type="eggNOG" id="COG2425">
    <property type="taxonomic scope" value="Bacteria"/>
</dbReference>
<proteinExistence type="predicted"/>
<protein>
    <submittedName>
        <fullName evidence="1">Uncharacterized protein</fullName>
    </submittedName>
</protein>
<keyword evidence="2" id="KW-1185">Reference proteome</keyword>